<keyword evidence="3" id="KW-0732">Signal</keyword>
<keyword evidence="2" id="KW-0812">Transmembrane</keyword>
<feature type="region of interest" description="Disordered" evidence="1">
    <location>
        <begin position="140"/>
        <end position="170"/>
    </location>
</feature>
<evidence type="ECO:0000313" key="5">
    <source>
        <dbReference type="Proteomes" id="UP001153737"/>
    </source>
</evidence>
<keyword evidence="2" id="KW-0472">Membrane</keyword>
<evidence type="ECO:0000256" key="2">
    <source>
        <dbReference type="SAM" id="Phobius"/>
    </source>
</evidence>
<keyword evidence="5" id="KW-1185">Reference proteome</keyword>
<protein>
    <submittedName>
        <fullName evidence="4">Uncharacterized protein</fullName>
    </submittedName>
</protein>
<gene>
    <name evidence="4" type="ORF">PHAECO_LOCUS7697</name>
</gene>
<dbReference type="Proteomes" id="UP001153737">
    <property type="component" value="Chromosome 3"/>
</dbReference>
<reference evidence="4" key="1">
    <citation type="submission" date="2022-01" db="EMBL/GenBank/DDBJ databases">
        <authorList>
            <person name="King R."/>
        </authorList>
    </citation>
    <scope>NUCLEOTIDE SEQUENCE</scope>
</reference>
<feature type="transmembrane region" description="Helical" evidence="2">
    <location>
        <begin position="195"/>
        <end position="217"/>
    </location>
</feature>
<feature type="compositionally biased region" description="Basic and acidic residues" evidence="1">
    <location>
        <begin position="159"/>
        <end position="170"/>
    </location>
</feature>
<dbReference type="OrthoDB" id="5581259at2759"/>
<keyword evidence="2" id="KW-1133">Transmembrane helix</keyword>
<feature type="signal peptide" evidence="3">
    <location>
        <begin position="1"/>
        <end position="23"/>
    </location>
</feature>
<feature type="compositionally biased region" description="Basic residues" evidence="1">
    <location>
        <begin position="149"/>
        <end position="158"/>
    </location>
</feature>
<dbReference type="EMBL" id="OU896709">
    <property type="protein sequence ID" value="CAH1159327.1"/>
    <property type="molecule type" value="Genomic_DNA"/>
</dbReference>
<accession>A0A9P0DIF4</accession>
<evidence type="ECO:0000313" key="4">
    <source>
        <dbReference type="EMBL" id="CAH1159327.1"/>
    </source>
</evidence>
<feature type="chain" id="PRO_5040240726" evidence="3">
    <location>
        <begin position="24"/>
        <end position="242"/>
    </location>
</feature>
<name>A0A9P0DIF4_PHACE</name>
<evidence type="ECO:0000256" key="3">
    <source>
        <dbReference type="SAM" id="SignalP"/>
    </source>
</evidence>
<reference evidence="4" key="2">
    <citation type="submission" date="2022-10" db="EMBL/GenBank/DDBJ databases">
        <authorList>
            <consortium name="ENA_rothamsted_submissions"/>
            <consortium name="culmorum"/>
            <person name="King R."/>
        </authorList>
    </citation>
    <scope>NUCLEOTIDE SEQUENCE</scope>
</reference>
<proteinExistence type="predicted"/>
<evidence type="ECO:0000256" key="1">
    <source>
        <dbReference type="SAM" id="MobiDB-lite"/>
    </source>
</evidence>
<dbReference type="AlphaFoldDB" id="A0A9P0DIF4"/>
<organism evidence="4 5">
    <name type="scientific">Phaedon cochleariae</name>
    <name type="common">Mustard beetle</name>
    <dbReference type="NCBI Taxonomy" id="80249"/>
    <lineage>
        <taxon>Eukaryota</taxon>
        <taxon>Metazoa</taxon>
        <taxon>Ecdysozoa</taxon>
        <taxon>Arthropoda</taxon>
        <taxon>Hexapoda</taxon>
        <taxon>Insecta</taxon>
        <taxon>Pterygota</taxon>
        <taxon>Neoptera</taxon>
        <taxon>Endopterygota</taxon>
        <taxon>Coleoptera</taxon>
        <taxon>Polyphaga</taxon>
        <taxon>Cucujiformia</taxon>
        <taxon>Chrysomeloidea</taxon>
        <taxon>Chrysomelidae</taxon>
        <taxon>Chrysomelinae</taxon>
        <taxon>Chrysomelini</taxon>
        <taxon>Phaedon</taxon>
    </lineage>
</organism>
<sequence length="242" mass="27388">MVKMSRFNNYRLLFLMIIVICLADSKNVTNHFNGTSPQTSLHLSQSMSIPTHDANLPEEKLPQHKGREHVQYLSDSKVAKSTTNKPEEPQKIEHIITTIEGSNSVSEPGVLLLHKNRTSSQVTANITVTKNVTQVKIHSTTNKPSTKPTKVKPHKPIKTVHDDMPASTGEKPEMLKADISNIDDSLNKKSKRANYIIPIVAVILSVPLVTIIISVLYKRGKDWWQHRNYRRMDYLIEGMYNS</sequence>